<feature type="domain" description="Ferrous iron transporter FeoA-like" evidence="2">
    <location>
        <begin position="6"/>
        <end position="71"/>
    </location>
</feature>
<dbReference type="PANTHER" id="PTHR43151">
    <property type="entry name" value="FEOA FAMILY PROTEIN"/>
    <property type="match status" value="1"/>
</dbReference>
<organism evidence="3 4">
    <name type="scientific">Methanofervidicoccus abyssi</name>
    <dbReference type="NCBI Taxonomy" id="2082189"/>
    <lineage>
        <taxon>Archaea</taxon>
        <taxon>Methanobacteriati</taxon>
        <taxon>Methanobacteriota</taxon>
        <taxon>Methanomada group</taxon>
        <taxon>Methanococci</taxon>
        <taxon>Methanococcales</taxon>
        <taxon>Methanofervidicoccus</taxon>
    </lineage>
</organism>
<reference evidence="3 4" key="1">
    <citation type="journal article" date="2019" name="Int. J. Syst. Evol. Microbiol.">
        <title>Methanofervidicoccus abyssi gen. nov., sp. nov., a hydrogenotrophic methanogen, isolated from a hydrothermal vent chimney in the Mid-Cayman Spreading Center, the Caribbean Sea.</title>
        <authorList>
            <person name="Sakai S."/>
            <person name="Takaki Y."/>
            <person name="Miyazaki M."/>
            <person name="Ogawara M."/>
            <person name="Yanagawa K."/>
            <person name="Miyazaki J."/>
            <person name="Takai K."/>
        </authorList>
    </citation>
    <scope>NUCLEOTIDE SEQUENCE [LARGE SCALE GENOMIC DNA]</scope>
    <source>
        <strain evidence="3 4">HHB</strain>
    </source>
</reference>
<proteinExistence type="predicted"/>
<dbReference type="SUPFAM" id="SSF50037">
    <property type="entry name" value="C-terminal domain of transcriptional repressors"/>
    <property type="match status" value="1"/>
</dbReference>
<dbReference type="Proteomes" id="UP000290527">
    <property type="component" value="Unassembled WGS sequence"/>
</dbReference>
<dbReference type="PANTHER" id="PTHR43151:SF2">
    <property type="entry name" value="FE(2+) TRANSPORT PROTEIN A-RELATED"/>
    <property type="match status" value="1"/>
</dbReference>
<evidence type="ECO:0000259" key="2">
    <source>
        <dbReference type="SMART" id="SM00899"/>
    </source>
</evidence>
<gene>
    <name evidence="3" type="ORF">MHHB_P0370</name>
</gene>
<keyword evidence="4" id="KW-1185">Reference proteome</keyword>
<dbReference type="Pfam" id="PF04023">
    <property type="entry name" value="FeoA"/>
    <property type="match status" value="1"/>
</dbReference>
<dbReference type="InterPro" id="IPR053184">
    <property type="entry name" value="FeoA-like"/>
</dbReference>
<comment type="caution">
    <text evidence="3">The sequence shown here is derived from an EMBL/GenBank/DDBJ whole genome shotgun (WGS) entry which is preliminary data.</text>
</comment>
<dbReference type="InterPro" id="IPR038157">
    <property type="entry name" value="FeoA_core_dom"/>
</dbReference>
<keyword evidence="1" id="KW-0408">Iron</keyword>
<protein>
    <submittedName>
        <fullName evidence="3">Ferrous iron transport protein A</fullName>
    </submittedName>
</protein>
<dbReference type="AlphaFoldDB" id="A0A401HPM4"/>
<dbReference type="Gene3D" id="2.30.30.90">
    <property type="match status" value="1"/>
</dbReference>
<dbReference type="GO" id="GO:0046914">
    <property type="term" value="F:transition metal ion binding"/>
    <property type="evidence" value="ECO:0007669"/>
    <property type="project" value="InterPro"/>
</dbReference>
<dbReference type="InterPro" id="IPR008988">
    <property type="entry name" value="Transcriptional_repressor_C"/>
</dbReference>
<sequence length="71" mass="7585">MGDNVESLADKGPGTYTVVKITRPCSKFYHLGIVPGSKITVISNDRGPIIARVGNCKIALGRGLARFIIVE</sequence>
<name>A0A401HPM4_9EURY</name>
<accession>A0A401HPM4</accession>
<dbReference type="EMBL" id="BFAX01000002">
    <property type="protein sequence ID" value="GBF36145.1"/>
    <property type="molecule type" value="Genomic_DNA"/>
</dbReference>
<evidence type="ECO:0000313" key="3">
    <source>
        <dbReference type="EMBL" id="GBF36145.1"/>
    </source>
</evidence>
<evidence type="ECO:0000256" key="1">
    <source>
        <dbReference type="ARBA" id="ARBA00023004"/>
    </source>
</evidence>
<dbReference type="InterPro" id="IPR007167">
    <property type="entry name" value="Fe-transptr_FeoA-like"/>
</dbReference>
<dbReference type="SMART" id="SM00899">
    <property type="entry name" value="FeoA"/>
    <property type="match status" value="1"/>
</dbReference>
<evidence type="ECO:0000313" key="4">
    <source>
        <dbReference type="Proteomes" id="UP000290527"/>
    </source>
</evidence>